<evidence type="ECO:0000256" key="1">
    <source>
        <dbReference type="ARBA" id="ARBA00022691"/>
    </source>
</evidence>
<accession>A0A0F9ELJ4</accession>
<evidence type="ECO:0000256" key="2">
    <source>
        <dbReference type="ARBA" id="ARBA00022723"/>
    </source>
</evidence>
<evidence type="ECO:0000256" key="3">
    <source>
        <dbReference type="ARBA" id="ARBA00023004"/>
    </source>
</evidence>
<gene>
    <name evidence="6" type="ORF">LCGC14_2060220</name>
</gene>
<dbReference type="Gene3D" id="3.20.20.70">
    <property type="entry name" value="Aldolase class I"/>
    <property type="match status" value="1"/>
</dbReference>
<proteinExistence type="predicted"/>
<protein>
    <recommendedName>
        <fullName evidence="5">Radical SAM core domain-containing protein</fullName>
    </recommendedName>
</protein>
<dbReference type="GO" id="GO:0046872">
    <property type="term" value="F:metal ion binding"/>
    <property type="evidence" value="ECO:0007669"/>
    <property type="project" value="UniProtKB-KW"/>
</dbReference>
<dbReference type="SUPFAM" id="SSF102114">
    <property type="entry name" value="Radical SAM enzymes"/>
    <property type="match status" value="1"/>
</dbReference>
<evidence type="ECO:0000259" key="5">
    <source>
        <dbReference type="PROSITE" id="PS51918"/>
    </source>
</evidence>
<comment type="caution">
    <text evidence="6">The sequence shown here is derived from an EMBL/GenBank/DDBJ whole genome shotgun (WGS) entry which is preliminary data.</text>
</comment>
<dbReference type="InterPro" id="IPR013785">
    <property type="entry name" value="Aldolase_TIM"/>
</dbReference>
<keyword evidence="2" id="KW-0479">Metal-binding</keyword>
<dbReference type="CDD" id="cd01335">
    <property type="entry name" value="Radical_SAM"/>
    <property type="match status" value="1"/>
</dbReference>
<keyword evidence="4" id="KW-0411">Iron-sulfur</keyword>
<dbReference type="InterPro" id="IPR007197">
    <property type="entry name" value="rSAM"/>
</dbReference>
<reference evidence="6" key="1">
    <citation type="journal article" date="2015" name="Nature">
        <title>Complex archaea that bridge the gap between prokaryotes and eukaryotes.</title>
        <authorList>
            <person name="Spang A."/>
            <person name="Saw J.H."/>
            <person name="Jorgensen S.L."/>
            <person name="Zaremba-Niedzwiedzka K."/>
            <person name="Martijn J."/>
            <person name="Lind A.E."/>
            <person name="van Eijk R."/>
            <person name="Schleper C."/>
            <person name="Guy L."/>
            <person name="Ettema T.J."/>
        </authorList>
    </citation>
    <scope>NUCLEOTIDE SEQUENCE</scope>
</reference>
<dbReference type="InterPro" id="IPR058240">
    <property type="entry name" value="rSAM_sf"/>
</dbReference>
<feature type="domain" description="Radical SAM core" evidence="5">
    <location>
        <begin position="123"/>
        <end position="355"/>
    </location>
</feature>
<dbReference type="PANTHER" id="PTHR43726:SF1">
    <property type="entry name" value="BIOTIN SYNTHASE"/>
    <property type="match status" value="1"/>
</dbReference>
<sequence length="380" mass="42767">MIDSETLLKQKTELLCKGLYLDEKLIPHYKNQGIDIDYGRKGGAGPSGGKYFIFEDGITLVNVALWNSPEKTDLVLKENNNGYFEIYNRVKKVNFGKLKLIQNPRFYSPEFKTSDGIEMKKIALVHGTDCLSTTIYQKCVYWACGEACAFCGIEYSLQNDATILEKNATQMSEVMTVAKKEGRCNHMTLTSGTDKNDDKGANRYIEFLKGVKKNHADIPIHVQIEALENIEYINKLKEAGADTIGIHLEVLNENLRSKITPGKFHLSYELFEKNWRQALLAFGKNQVSSYILTGFGESVNDFINRVEKIVSIGVIPYITPVRSIAGKKNLPFTDFKVLIEIYRKSAELMKEYGVNPLENKAGCVRCGDCSSITEAYKTLA</sequence>
<dbReference type="NCBIfam" id="NF045502">
    <property type="entry name" value="variant_rSAM"/>
    <property type="match status" value="1"/>
</dbReference>
<dbReference type="Pfam" id="PF04055">
    <property type="entry name" value="Radical_SAM"/>
    <property type="match status" value="1"/>
</dbReference>
<keyword evidence="1" id="KW-0949">S-adenosyl-L-methionine</keyword>
<dbReference type="GO" id="GO:0016740">
    <property type="term" value="F:transferase activity"/>
    <property type="evidence" value="ECO:0007669"/>
    <property type="project" value="TreeGrafter"/>
</dbReference>
<keyword evidence="3" id="KW-0408">Iron</keyword>
<dbReference type="InterPro" id="IPR016779">
    <property type="entry name" value="rSAM_MSMEG0568"/>
</dbReference>
<dbReference type="SMART" id="SM00729">
    <property type="entry name" value="Elp3"/>
    <property type="match status" value="1"/>
</dbReference>
<name>A0A0F9ELJ4_9ZZZZ</name>
<dbReference type="InterPro" id="IPR034422">
    <property type="entry name" value="HydE/PylB-like"/>
</dbReference>
<evidence type="ECO:0000256" key="4">
    <source>
        <dbReference type="ARBA" id="ARBA00023014"/>
    </source>
</evidence>
<dbReference type="SFLD" id="SFLDG01107">
    <property type="entry name" value="Uncharacterised_Radical_SAM_Su"/>
    <property type="match status" value="1"/>
</dbReference>
<dbReference type="EMBL" id="LAZR01024508">
    <property type="protein sequence ID" value="KKL74904.1"/>
    <property type="molecule type" value="Genomic_DNA"/>
</dbReference>
<dbReference type="GO" id="GO:0051536">
    <property type="term" value="F:iron-sulfur cluster binding"/>
    <property type="evidence" value="ECO:0007669"/>
    <property type="project" value="UniProtKB-KW"/>
</dbReference>
<dbReference type="SFLD" id="SFLDS00029">
    <property type="entry name" value="Radical_SAM"/>
    <property type="match status" value="1"/>
</dbReference>
<dbReference type="PROSITE" id="PS51918">
    <property type="entry name" value="RADICAL_SAM"/>
    <property type="match status" value="1"/>
</dbReference>
<evidence type="ECO:0000313" key="6">
    <source>
        <dbReference type="EMBL" id="KKL74904.1"/>
    </source>
</evidence>
<organism evidence="6">
    <name type="scientific">marine sediment metagenome</name>
    <dbReference type="NCBI Taxonomy" id="412755"/>
    <lineage>
        <taxon>unclassified sequences</taxon>
        <taxon>metagenomes</taxon>
        <taxon>ecological metagenomes</taxon>
    </lineage>
</organism>
<dbReference type="PANTHER" id="PTHR43726">
    <property type="entry name" value="3-METHYLORNITHINE SYNTHASE"/>
    <property type="match status" value="1"/>
</dbReference>
<dbReference type="InterPro" id="IPR006638">
    <property type="entry name" value="Elp3/MiaA/NifB-like_rSAM"/>
</dbReference>
<dbReference type="AlphaFoldDB" id="A0A0F9ELJ4"/>